<accession>A0A222G5L0</accession>
<gene>
    <name evidence="1" type="ORF">B5D82_05200</name>
</gene>
<dbReference type="Gene3D" id="3.30.565.10">
    <property type="entry name" value="Histidine kinase-like ATPase, C-terminal domain"/>
    <property type="match status" value="1"/>
</dbReference>
<dbReference type="KEGG" id="cber:B5D82_05200"/>
<reference evidence="1 2" key="1">
    <citation type="submission" date="2017-08" db="EMBL/GenBank/DDBJ databases">
        <title>Complete genome of Colwellia sp. NB097-1, a psychrophile bacterium ioslated from Bering Sea.</title>
        <authorList>
            <person name="Chen X."/>
        </authorList>
    </citation>
    <scope>NUCLEOTIDE SEQUENCE [LARGE SCALE GENOMIC DNA]</scope>
    <source>
        <strain evidence="1 2">NB097-1</strain>
    </source>
</reference>
<keyword evidence="1" id="KW-0067">ATP-binding</keyword>
<dbReference type="SUPFAM" id="SSF55874">
    <property type="entry name" value="ATPase domain of HSP90 chaperone/DNA topoisomerase II/histidine kinase"/>
    <property type="match status" value="1"/>
</dbReference>
<dbReference type="EMBL" id="CP020465">
    <property type="protein sequence ID" value="ASP47207.1"/>
    <property type="molecule type" value="Genomic_DNA"/>
</dbReference>
<keyword evidence="2" id="KW-1185">Reference proteome</keyword>
<evidence type="ECO:0000313" key="2">
    <source>
        <dbReference type="Proteomes" id="UP000202259"/>
    </source>
</evidence>
<dbReference type="Proteomes" id="UP000202259">
    <property type="component" value="Chromosome"/>
</dbReference>
<evidence type="ECO:0000313" key="1">
    <source>
        <dbReference type="EMBL" id="ASP47207.1"/>
    </source>
</evidence>
<dbReference type="GO" id="GO:0005524">
    <property type="term" value="F:ATP binding"/>
    <property type="evidence" value="ECO:0007669"/>
    <property type="project" value="UniProtKB-KW"/>
</dbReference>
<sequence>MSRFTDASPDPKSHIKTLMRIGYTMPSAVSDILDNSITANAKNIEIRSLPGLEEPNISIVDDGDGMSPDELIHNMRIGCKDPSDERLRGDLGRFGSGLKTASFSQARRLTVISKKVGGPLCAAIWDIDRIENENTWCLEILEEDELKSHPLLLLDSQLGQGTQVIWEKLSCINKTSHSLDNETIMSANLSDLSDYISLHFHKFMEGQNKRRFSINGRKLEPIDPFMSRSQGYQEGRSEKLRCKGGYIEINTHVLPHFNRMESKPLERLGGANGIVQNQGLYIYREGRLINAGGWLGLAKTSQLGALARVEVNVPSSLDQDWSTDVKKASLQLPPRIKKELRKFLSDPIKRSKRVYRYRGKQDVANKYWNIQENENDKTISYQISAENDPLLEIFSELTKEKKNKLIKYLGQLAENLPLNHIYQKMSESPRDIDQENTTDALLEALMNRVFEEEINE</sequence>
<organism evidence="1 2">
    <name type="scientific">Cognaticolwellia beringensis</name>
    <dbReference type="NCBI Taxonomy" id="1967665"/>
    <lineage>
        <taxon>Bacteria</taxon>
        <taxon>Pseudomonadati</taxon>
        <taxon>Pseudomonadota</taxon>
        <taxon>Gammaproteobacteria</taxon>
        <taxon>Alteromonadales</taxon>
        <taxon>Colwelliaceae</taxon>
        <taxon>Cognaticolwellia</taxon>
    </lineage>
</organism>
<proteinExistence type="predicted"/>
<keyword evidence="1" id="KW-0547">Nucleotide-binding</keyword>
<dbReference type="InterPro" id="IPR036890">
    <property type="entry name" value="HATPase_C_sf"/>
</dbReference>
<dbReference type="AlphaFoldDB" id="A0A222G5L0"/>
<dbReference type="RefSeq" id="WP_081149738.1">
    <property type="nucleotide sequence ID" value="NZ_CP020465.1"/>
</dbReference>
<dbReference type="OrthoDB" id="9813438at2"/>
<protein>
    <submittedName>
        <fullName evidence="1">ATP-binding protein</fullName>
    </submittedName>
</protein>
<name>A0A222G5L0_9GAMM</name>
<dbReference type="Pfam" id="PF13589">
    <property type="entry name" value="HATPase_c_3"/>
    <property type="match status" value="1"/>
</dbReference>